<evidence type="ECO:0000313" key="4">
    <source>
        <dbReference type="Proteomes" id="UP000267081"/>
    </source>
</evidence>
<dbReference type="PANTHER" id="PTHR11365">
    <property type="entry name" value="5-OXOPROLINASE RELATED"/>
    <property type="match status" value="1"/>
</dbReference>
<name>A0A3R9F3R5_9PSEU</name>
<sequence>MGAPGPDPAPPRRRPAPDRGRPRGHPGPVRRAVRSRVRTRDGLGGQPGRADVRPGRRHRPGSAGRGRRPPRRRDRRDPQRHPPDPHGRAPGRRRRLRRAVIAGGEPGRGTRGARTPSDHDPDPIRVAAAARRARPLPADRERGRRMTTTPKAEAAIDAVDVEILAKALDNIAAEMGLVMMRASGSPAIAEAYDFSTFIADAEGDVISYAGFITVYLGAARQAVRHLLETYPRDRIRPGDVFLCNDPYTTGNAHAVDVGVVRPIFVGGELTAWCWAEAHVNDFGGFAPGGMNPIATEAYGEPLRLPGIKIVDQGEPVEDLWRLIETNIRVPDLVLNDIRCLIAACHRCDERLRDLVERHGPETFRRRVEAAKDLAEQAVRRRIADLPNGTYTAEEYAEHNGHTDELYPVRCTLTVEDDHLTFDLSESAPQTDGYINVSAATAFGAVVTPVLSGLLPDLPINQGTLRPLTVLTSPGTLCDARLPAPTGAGHVETGFRIGKVVTRLLGDLQAASGNPFVRDHVMAPWQDSWSASFFYAPDEQGRLVPFPDMNGGGSGAGAQAVADGMDVSGVLAQPQNSIPDIEVNELAYPVLYLWRRLNPDSGGPGRFRGGAGIDLAFTPWYTVGGQESVMAACWQVPPAGVFGGYPGSASGASLVTGAKVDVALAAGGIPGSVADFAVPARALAGKQFGLPVGPGDVIHLRVGGGGGYGDPLERDPAAVAEDVARGAVTALAARRSYGVVLGPSGMPDPAATDAERARQRAERRGWPREGEFAVRRGPVSARLAERGQWCHHRAGIELVEYADPETGALVRAEVVVNPDHPAENEGAAE</sequence>
<reference evidence="3 4" key="1">
    <citation type="submission" date="2018-12" db="EMBL/GenBank/DDBJ databases">
        <title>Amycolatopsis eburnea sp. nov. actinomycete associate with arbuscular mycorrhiza fungal spore.</title>
        <authorList>
            <person name="Lumyong S."/>
            <person name="Chaiya L."/>
        </authorList>
    </citation>
    <scope>NUCLEOTIDE SEQUENCE [LARGE SCALE GENOMIC DNA]</scope>
    <source>
        <strain evidence="3 4">GLM-1</strain>
    </source>
</reference>
<feature type="compositionally biased region" description="Basic residues" evidence="1">
    <location>
        <begin position="89"/>
        <end position="98"/>
    </location>
</feature>
<protein>
    <submittedName>
        <fullName evidence="3">Hydantoinase B/oxoprolinase family protein</fullName>
    </submittedName>
</protein>
<proteinExistence type="predicted"/>
<feature type="compositionally biased region" description="Basic residues" evidence="1">
    <location>
        <begin position="55"/>
        <end position="74"/>
    </location>
</feature>
<dbReference type="InterPro" id="IPR045079">
    <property type="entry name" value="Oxoprolinase-like"/>
</dbReference>
<comment type="caution">
    <text evidence="3">The sequence shown here is derived from an EMBL/GenBank/DDBJ whole genome shotgun (WGS) entry which is preliminary data.</text>
</comment>
<organism evidence="3 4">
    <name type="scientific">Amycolatopsis eburnea</name>
    <dbReference type="NCBI Taxonomy" id="2267691"/>
    <lineage>
        <taxon>Bacteria</taxon>
        <taxon>Bacillati</taxon>
        <taxon>Actinomycetota</taxon>
        <taxon>Actinomycetes</taxon>
        <taxon>Pseudonocardiales</taxon>
        <taxon>Pseudonocardiaceae</taxon>
        <taxon>Amycolatopsis</taxon>
    </lineage>
</organism>
<dbReference type="EMBL" id="RSEC01000060">
    <property type="protein sequence ID" value="RSD10251.1"/>
    <property type="molecule type" value="Genomic_DNA"/>
</dbReference>
<feature type="region of interest" description="Disordered" evidence="1">
    <location>
        <begin position="1"/>
        <end position="149"/>
    </location>
</feature>
<dbReference type="GO" id="GO:0005829">
    <property type="term" value="C:cytosol"/>
    <property type="evidence" value="ECO:0007669"/>
    <property type="project" value="TreeGrafter"/>
</dbReference>
<dbReference type="Proteomes" id="UP000267081">
    <property type="component" value="Unassembled WGS sequence"/>
</dbReference>
<feature type="domain" description="Hydantoinase B/oxoprolinase" evidence="2">
    <location>
        <begin position="157"/>
        <end position="710"/>
    </location>
</feature>
<evidence type="ECO:0000313" key="3">
    <source>
        <dbReference type="EMBL" id="RSD10251.1"/>
    </source>
</evidence>
<accession>A0A3R9F3R5</accession>
<dbReference type="GO" id="GO:0006749">
    <property type="term" value="P:glutathione metabolic process"/>
    <property type="evidence" value="ECO:0007669"/>
    <property type="project" value="TreeGrafter"/>
</dbReference>
<dbReference type="InterPro" id="IPR003692">
    <property type="entry name" value="Hydantoinase_B"/>
</dbReference>
<dbReference type="Pfam" id="PF02538">
    <property type="entry name" value="Hydantoinase_B"/>
    <property type="match status" value="1"/>
</dbReference>
<feature type="compositionally biased region" description="Basic and acidic residues" evidence="1">
    <location>
        <begin position="75"/>
        <end position="87"/>
    </location>
</feature>
<evidence type="ECO:0000259" key="2">
    <source>
        <dbReference type="Pfam" id="PF02538"/>
    </source>
</evidence>
<gene>
    <name evidence="3" type="ORF">EIY87_35785</name>
</gene>
<dbReference type="PANTHER" id="PTHR11365:SF23">
    <property type="entry name" value="HYPOTHETICAL 5-OXOPROLINASE (EUROFUNG)-RELATED"/>
    <property type="match status" value="1"/>
</dbReference>
<dbReference type="AlphaFoldDB" id="A0A3R9F3R5"/>
<keyword evidence="4" id="KW-1185">Reference proteome</keyword>
<evidence type="ECO:0000256" key="1">
    <source>
        <dbReference type="SAM" id="MobiDB-lite"/>
    </source>
</evidence>
<dbReference type="GO" id="GO:0017168">
    <property type="term" value="F:5-oxoprolinase (ATP-hydrolyzing) activity"/>
    <property type="evidence" value="ECO:0007669"/>
    <property type="project" value="TreeGrafter"/>
</dbReference>